<feature type="domain" description="HTH merR-type" evidence="2">
    <location>
        <begin position="8"/>
        <end position="72"/>
    </location>
</feature>
<dbReference type="Gene3D" id="1.10.1660.10">
    <property type="match status" value="1"/>
</dbReference>
<name>W6AI30_9MOLU</name>
<dbReference type="KEGG" id="scq:SCULI_v1c10190"/>
<keyword evidence="4" id="KW-1185">Reference proteome</keyword>
<proteinExistence type="predicted"/>
<dbReference type="PATRIC" id="fig|1276246.3.peg.1015"/>
<protein>
    <recommendedName>
        <fullName evidence="2">HTH merR-type domain-containing protein</fullName>
    </recommendedName>
</protein>
<evidence type="ECO:0000313" key="4">
    <source>
        <dbReference type="Proteomes" id="UP000019267"/>
    </source>
</evidence>
<gene>
    <name evidence="3" type="ORF">SCULI_v1c10190</name>
</gene>
<dbReference type="SUPFAM" id="SSF46955">
    <property type="entry name" value="Putative DNA-binding domain"/>
    <property type="match status" value="1"/>
</dbReference>
<reference evidence="3 4" key="1">
    <citation type="journal article" date="2014" name="Genome Biol. Evol.">
        <title>Molecular evolution of the substrate utilization strategies and putative virulence factors in mosquito-associated Spiroplasma species.</title>
        <authorList>
            <person name="Chang T.H."/>
            <person name="Lo W.S."/>
            <person name="Ku C."/>
            <person name="Chen L.L."/>
            <person name="Kuo C.H."/>
        </authorList>
    </citation>
    <scope>NUCLEOTIDE SEQUENCE [LARGE SCALE GENOMIC DNA]</scope>
    <source>
        <strain evidence="3">AES-1</strain>
    </source>
</reference>
<evidence type="ECO:0000313" key="3">
    <source>
        <dbReference type="EMBL" id="AHI53359.1"/>
    </source>
</evidence>
<dbReference type="InterPro" id="IPR000551">
    <property type="entry name" value="MerR-type_HTH_dom"/>
</dbReference>
<dbReference type="PANTHER" id="PTHR30204:SF82">
    <property type="entry name" value="TRANSCRIPTIONAL REGULATOR, MERR FAMILY"/>
    <property type="match status" value="1"/>
</dbReference>
<evidence type="ECO:0000256" key="1">
    <source>
        <dbReference type="ARBA" id="ARBA00023125"/>
    </source>
</evidence>
<dbReference type="PANTHER" id="PTHR30204">
    <property type="entry name" value="REDOX-CYCLING DRUG-SENSING TRANSCRIPTIONAL ACTIVATOR SOXR"/>
    <property type="match status" value="1"/>
</dbReference>
<evidence type="ECO:0000259" key="2">
    <source>
        <dbReference type="PROSITE" id="PS50937"/>
    </source>
</evidence>
<dbReference type="Pfam" id="PF13411">
    <property type="entry name" value="MerR_1"/>
    <property type="match status" value="1"/>
</dbReference>
<keyword evidence="1" id="KW-0238">DNA-binding</keyword>
<accession>W6AI30</accession>
<dbReference type="SMART" id="SM00422">
    <property type="entry name" value="HTH_MERR"/>
    <property type="match status" value="1"/>
</dbReference>
<sequence length="123" mass="14717">MTKYYLTEISKLLDISQSAIRYYDDKGLFPRMQRDNNNRRYATEEGLEHIRTILCLKDTGMNLVDIKHYLDLVQLGDSSLEERFQMILKQEKNVLKKERELAAQKDFINYKKQFYKDKIANSK</sequence>
<dbReference type="HOGENOM" id="CLU_060077_8_0_14"/>
<dbReference type="EMBL" id="CP006681">
    <property type="protein sequence ID" value="AHI53359.1"/>
    <property type="molecule type" value="Genomic_DNA"/>
</dbReference>
<dbReference type="AlphaFoldDB" id="W6AI30"/>
<dbReference type="eggNOG" id="COG0789">
    <property type="taxonomic scope" value="Bacteria"/>
</dbReference>
<dbReference type="InterPro" id="IPR047057">
    <property type="entry name" value="MerR_fam"/>
</dbReference>
<dbReference type="PROSITE" id="PS50937">
    <property type="entry name" value="HTH_MERR_2"/>
    <property type="match status" value="1"/>
</dbReference>
<dbReference type="STRING" id="1276246.SCULI_v1c10190"/>
<dbReference type="Proteomes" id="UP000019267">
    <property type="component" value="Chromosome"/>
</dbReference>
<organism evidence="3 4">
    <name type="scientific">Spiroplasma culicicola AES-1</name>
    <dbReference type="NCBI Taxonomy" id="1276246"/>
    <lineage>
        <taxon>Bacteria</taxon>
        <taxon>Bacillati</taxon>
        <taxon>Mycoplasmatota</taxon>
        <taxon>Mollicutes</taxon>
        <taxon>Entomoplasmatales</taxon>
        <taxon>Spiroplasmataceae</taxon>
        <taxon>Spiroplasma</taxon>
    </lineage>
</organism>
<dbReference type="GO" id="GO:0003677">
    <property type="term" value="F:DNA binding"/>
    <property type="evidence" value="ECO:0007669"/>
    <property type="project" value="UniProtKB-KW"/>
</dbReference>
<dbReference type="GO" id="GO:0003700">
    <property type="term" value="F:DNA-binding transcription factor activity"/>
    <property type="evidence" value="ECO:0007669"/>
    <property type="project" value="InterPro"/>
</dbReference>
<dbReference type="InterPro" id="IPR009061">
    <property type="entry name" value="DNA-bd_dom_put_sf"/>
</dbReference>
<dbReference type="CDD" id="cd01109">
    <property type="entry name" value="HTH_YyaN"/>
    <property type="match status" value="1"/>
</dbReference>